<dbReference type="SUPFAM" id="SSF88659">
    <property type="entry name" value="Sigma3 and sigma4 domains of RNA polymerase sigma factors"/>
    <property type="match status" value="1"/>
</dbReference>
<keyword evidence="4" id="KW-0238">DNA-binding</keyword>
<comment type="similarity">
    <text evidence="1">Belongs to the sigma-70 factor family. ECF subfamily.</text>
</comment>
<sequence length="187" mass="21570">MEEWSDLPDKALIDACLAGRSAVYETLVWRHQHKVFNVLYRFLGNYEASQDISQETFITAYQKLEMFGSRSAFSTWLCQIALNKARDMLRSNSADTLCDDLADHVDTLAATDATQPDHQVEQGQLHDHIQVILNRMPSHYREVLILKHLEEHSNDEIALMLDDTVQNVKVRTFRARQMFKQLYGGLS</sequence>
<keyword evidence="9" id="KW-1185">Reference proteome</keyword>
<dbReference type="Gene3D" id="1.10.10.10">
    <property type="entry name" value="Winged helix-like DNA-binding domain superfamily/Winged helix DNA-binding domain"/>
    <property type="match status" value="1"/>
</dbReference>
<dbReference type="SUPFAM" id="SSF88946">
    <property type="entry name" value="Sigma2 domain of RNA polymerase sigma factors"/>
    <property type="match status" value="1"/>
</dbReference>
<evidence type="ECO:0000313" key="9">
    <source>
        <dbReference type="Proteomes" id="UP000321337"/>
    </source>
</evidence>
<dbReference type="InterPro" id="IPR013325">
    <property type="entry name" value="RNA_pol_sigma_r2"/>
</dbReference>
<protein>
    <submittedName>
        <fullName evidence="8">Sigma-24 (FecI-like protein)</fullName>
    </submittedName>
</protein>
<feature type="domain" description="RNA polymerase sigma-70 region 2" evidence="6">
    <location>
        <begin position="28"/>
        <end position="93"/>
    </location>
</feature>
<dbReference type="PANTHER" id="PTHR43133">
    <property type="entry name" value="RNA POLYMERASE ECF-TYPE SIGMA FACTO"/>
    <property type="match status" value="1"/>
</dbReference>
<dbReference type="Proteomes" id="UP000321337">
    <property type="component" value="Unassembled WGS sequence"/>
</dbReference>
<evidence type="ECO:0000256" key="4">
    <source>
        <dbReference type="ARBA" id="ARBA00023125"/>
    </source>
</evidence>
<dbReference type="Pfam" id="PF08281">
    <property type="entry name" value="Sigma70_r4_2"/>
    <property type="match status" value="1"/>
</dbReference>
<dbReference type="InterPro" id="IPR036388">
    <property type="entry name" value="WH-like_DNA-bd_sf"/>
</dbReference>
<evidence type="ECO:0000256" key="5">
    <source>
        <dbReference type="ARBA" id="ARBA00023163"/>
    </source>
</evidence>
<keyword evidence="3" id="KW-0731">Sigma factor</keyword>
<dbReference type="InterPro" id="IPR013249">
    <property type="entry name" value="RNA_pol_sigma70_r4_t2"/>
</dbReference>
<dbReference type="EMBL" id="BKAD01000033">
    <property type="protein sequence ID" value="GEP31643.1"/>
    <property type="molecule type" value="Genomic_DNA"/>
</dbReference>
<organism evidence="8 9">
    <name type="scientific">Sulfuriferula plumbiphila</name>
    <dbReference type="NCBI Taxonomy" id="171865"/>
    <lineage>
        <taxon>Bacteria</taxon>
        <taxon>Pseudomonadati</taxon>
        <taxon>Pseudomonadota</taxon>
        <taxon>Betaproteobacteria</taxon>
        <taxon>Nitrosomonadales</taxon>
        <taxon>Sulfuricellaceae</taxon>
        <taxon>Sulfuriferula</taxon>
    </lineage>
</organism>
<comment type="caution">
    <text evidence="8">The sequence shown here is derived from an EMBL/GenBank/DDBJ whole genome shotgun (WGS) entry which is preliminary data.</text>
</comment>
<dbReference type="InterPro" id="IPR013324">
    <property type="entry name" value="RNA_pol_sigma_r3/r4-like"/>
</dbReference>
<name>A0A512LAZ0_9PROT</name>
<dbReference type="PANTHER" id="PTHR43133:SF8">
    <property type="entry name" value="RNA POLYMERASE SIGMA FACTOR HI_1459-RELATED"/>
    <property type="match status" value="1"/>
</dbReference>
<evidence type="ECO:0000256" key="1">
    <source>
        <dbReference type="ARBA" id="ARBA00010641"/>
    </source>
</evidence>
<reference evidence="8 9" key="1">
    <citation type="submission" date="2019-07" db="EMBL/GenBank/DDBJ databases">
        <title>Whole genome shotgun sequence of Thiobacillus plumbophilus NBRC 107929.</title>
        <authorList>
            <person name="Hosoyama A."/>
            <person name="Uohara A."/>
            <person name="Ohji S."/>
            <person name="Ichikawa N."/>
        </authorList>
    </citation>
    <scope>NUCLEOTIDE SEQUENCE [LARGE SCALE GENOMIC DNA]</scope>
    <source>
        <strain evidence="8 9">NBRC 107929</strain>
    </source>
</reference>
<dbReference type="GO" id="GO:0016987">
    <property type="term" value="F:sigma factor activity"/>
    <property type="evidence" value="ECO:0007669"/>
    <property type="project" value="UniProtKB-KW"/>
</dbReference>
<evidence type="ECO:0000259" key="6">
    <source>
        <dbReference type="Pfam" id="PF04542"/>
    </source>
</evidence>
<dbReference type="AlphaFoldDB" id="A0A512LAZ0"/>
<evidence type="ECO:0000259" key="7">
    <source>
        <dbReference type="Pfam" id="PF08281"/>
    </source>
</evidence>
<dbReference type="NCBIfam" id="TIGR02937">
    <property type="entry name" value="sigma70-ECF"/>
    <property type="match status" value="1"/>
</dbReference>
<dbReference type="GO" id="GO:0006352">
    <property type="term" value="P:DNA-templated transcription initiation"/>
    <property type="evidence" value="ECO:0007669"/>
    <property type="project" value="InterPro"/>
</dbReference>
<dbReference type="Gene3D" id="1.10.1740.10">
    <property type="match status" value="1"/>
</dbReference>
<keyword evidence="2" id="KW-0805">Transcription regulation</keyword>
<accession>A0A512LAZ0</accession>
<dbReference type="GO" id="GO:0003677">
    <property type="term" value="F:DNA binding"/>
    <property type="evidence" value="ECO:0007669"/>
    <property type="project" value="UniProtKB-KW"/>
</dbReference>
<keyword evidence="5" id="KW-0804">Transcription</keyword>
<evidence type="ECO:0000256" key="2">
    <source>
        <dbReference type="ARBA" id="ARBA00023015"/>
    </source>
</evidence>
<feature type="domain" description="RNA polymerase sigma factor 70 region 4 type 2" evidence="7">
    <location>
        <begin position="129"/>
        <end position="177"/>
    </location>
</feature>
<evidence type="ECO:0000313" key="8">
    <source>
        <dbReference type="EMBL" id="GEP31643.1"/>
    </source>
</evidence>
<evidence type="ECO:0000256" key="3">
    <source>
        <dbReference type="ARBA" id="ARBA00023082"/>
    </source>
</evidence>
<dbReference type="InterPro" id="IPR014284">
    <property type="entry name" value="RNA_pol_sigma-70_dom"/>
</dbReference>
<dbReference type="Pfam" id="PF04542">
    <property type="entry name" value="Sigma70_r2"/>
    <property type="match status" value="1"/>
</dbReference>
<proteinExistence type="inferred from homology"/>
<dbReference type="InterPro" id="IPR007627">
    <property type="entry name" value="RNA_pol_sigma70_r2"/>
</dbReference>
<dbReference type="InterPro" id="IPR039425">
    <property type="entry name" value="RNA_pol_sigma-70-like"/>
</dbReference>
<gene>
    <name evidence="8" type="ORF">TPL01_27810</name>
</gene>
<dbReference type="CDD" id="cd06171">
    <property type="entry name" value="Sigma70_r4"/>
    <property type="match status" value="1"/>
</dbReference>
<dbReference type="RefSeq" id="WP_161984199.1">
    <property type="nucleotide sequence ID" value="NZ_AP021884.1"/>
</dbReference>